<dbReference type="GO" id="GO:0050909">
    <property type="term" value="P:sensory perception of taste"/>
    <property type="evidence" value="ECO:0007669"/>
    <property type="project" value="InterPro"/>
</dbReference>
<organism evidence="7 8">
    <name type="scientific">Aphis gossypii</name>
    <name type="common">Cotton aphid</name>
    <dbReference type="NCBI Taxonomy" id="80765"/>
    <lineage>
        <taxon>Eukaryota</taxon>
        <taxon>Metazoa</taxon>
        <taxon>Ecdysozoa</taxon>
        <taxon>Arthropoda</taxon>
        <taxon>Hexapoda</taxon>
        <taxon>Insecta</taxon>
        <taxon>Pterygota</taxon>
        <taxon>Neoptera</taxon>
        <taxon>Paraneoptera</taxon>
        <taxon>Hemiptera</taxon>
        <taxon>Sternorrhyncha</taxon>
        <taxon>Aphidomorpha</taxon>
        <taxon>Aphidoidea</taxon>
        <taxon>Aphididae</taxon>
        <taxon>Aphidini</taxon>
        <taxon>Aphis</taxon>
        <taxon>Aphis</taxon>
    </lineage>
</organism>
<evidence type="ECO:0000313" key="8">
    <source>
        <dbReference type="Proteomes" id="UP001154329"/>
    </source>
</evidence>
<reference evidence="7" key="1">
    <citation type="submission" date="2022-02" db="EMBL/GenBank/DDBJ databases">
        <authorList>
            <person name="King R."/>
        </authorList>
    </citation>
    <scope>NUCLEOTIDE SEQUENCE</scope>
</reference>
<keyword evidence="3 6" id="KW-0812">Transmembrane</keyword>
<reference evidence="7" key="2">
    <citation type="submission" date="2022-10" db="EMBL/GenBank/DDBJ databases">
        <authorList>
            <consortium name="ENA_rothamsted_submissions"/>
            <consortium name="culmorum"/>
            <person name="King R."/>
        </authorList>
    </citation>
    <scope>NUCLEOTIDE SEQUENCE</scope>
</reference>
<evidence type="ECO:0000256" key="2">
    <source>
        <dbReference type="ARBA" id="ARBA00022475"/>
    </source>
</evidence>
<evidence type="ECO:0000313" key="7">
    <source>
        <dbReference type="EMBL" id="CAH1714331.1"/>
    </source>
</evidence>
<evidence type="ECO:0000256" key="4">
    <source>
        <dbReference type="ARBA" id="ARBA00022989"/>
    </source>
</evidence>
<dbReference type="InterPro" id="IPR013604">
    <property type="entry name" value="7TM_chemorcpt"/>
</dbReference>
<gene>
    <name evidence="7" type="ORF">APHIGO_LOCUS2734</name>
</gene>
<name>A0A9P0NEY3_APHGO</name>
<evidence type="ECO:0000256" key="6">
    <source>
        <dbReference type="SAM" id="Phobius"/>
    </source>
</evidence>
<evidence type="ECO:0000256" key="1">
    <source>
        <dbReference type="ARBA" id="ARBA00004651"/>
    </source>
</evidence>
<dbReference type="Pfam" id="PF08395">
    <property type="entry name" value="7tm_7"/>
    <property type="match status" value="1"/>
</dbReference>
<dbReference type="EMBL" id="OU899034">
    <property type="protein sequence ID" value="CAH1714331.1"/>
    <property type="molecule type" value="Genomic_DNA"/>
</dbReference>
<keyword evidence="2" id="KW-1003">Cell membrane</keyword>
<dbReference type="Proteomes" id="UP001154329">
    <property type="component" value="Chromosome 1"/>
</dbReference>
<evidence type="ECO:0008006" key="9">
    <source>
        <dbReference type="Google" id="ProtNLM"/>
    </source>
</evidence>
<sequence length="117" mass="13651">MTVIDGYGEIFGVHTQATTKIFLYTWLSHYLFRFCAIVLTTHFTMKQAYRTKSLTTDVNNRHLDISTKEELYLFSNQIISHSMEFTTCDFFTLNAHFITSTIAAVTTYFIVLLQYVH</sequence>
<accession>A0A9P0NEY3</accession>
<proteinExistence type="predicted"/>
<feature type="transmembrane region" description="Helical" evidence="6">
    <location>
        <begin position="21"/>
        <end position="43"/>
    </location>
</feature>
<evidence type="ECO:0000256" key="5">
    <source>
        <dbReference type="ARBA" id="ARBA00023136"/>
    </source>
</evidence>
<keyword evidence="8" id="KW-1185">Reference proteome</keyword>
<keyword evidence="5 6" id="KW-0472">Membrane</keyword>
<dbReference type="GO" id="GO:0005886">
    <property type="term" value="C:plasma membrane"/>
    <property type="evidence" value="ECO:0007669"/>
    <property type="project" value="UniProtKB-SubCell"/>
</dbReference>
<dbReference type="AlphaFoldDB" id="A0A9P0NEY3"/>
<keyword evidence="4 6" id="KW-1133">Transmembrane helix</keyword>
<evidence type="ECO:0000256" key="3">
    <source>
        <dbReference type="ARBA" id="ARBA00022692"/>
    </source>
</evidence>
<protein>
    <recommendedName>
        <fullName evidence="9">Gustatory receptor</fullName>
    </recommendedName>
</protein>
<comment type="subcellular location">
    <subcellularLocation>
        <location evidence="1">Cell membrane</location>
        <topology evidence="1">Multi-pass membrane protein</topology>
    </subcellularLocation>
</comment>
<feature type="transmembrane region" description="Helical" evidence="6">
    <location>
        <begin position="93"/>
        <end position="116"/>
    </location>
</feature>